<accession>A0A9P8Y1D1</accession>
<keyword evidence="3" id="KW-0808">Transferase</keyword>
<dbReference type="GO" id="GO:0004674">
    <property type="term" value="F:protein serine/threonine kinase activity"/>
    <property type="evidence" value="ECO:0007669"/>
    <property type="project" value="TreeGrafter"/>
</dbReference>
<name>A0A9P8Y1D1_9PEZI</name>
<feature type="compositionally biased region" description="Low complexity" evidence="1">
    <location>
        <begin position="72"/>
        <end position="83"/>
    </location>
</feature>
<protein>
    <submittedName>
        <fullName evidence="3">Kinase-like domain-containing protein</fullName>
    </submittedName>
</protein>
<dbReference type="SUPFAM" id="SSF56112">
    <property type="entry name" value="Protein kinase-like (PK-like)"/>
    <property type="match status" value="1"/>
</dbReference>
<evidence type="ECO:0000313" key="4">
    <source>
        <dbReference type="Proteomes" id="UP000756346"/>
    </source>
</evidence>
<dbReference type="SMART" id="SM00220">
    <property type="entry name" value="S_TKc"/>
    <property type="match status" value="1"/>
</dbReference>
<dbReference type="InterPro" id="IPR000719">
    <property type="entry name" value="Prot_kinase_dom"/>
</dbReference>
<dbReference type="GO" id="GO:0005524">
    <property type="term" value="F:ATP binding"/>
    <property type="evidence" value="ECO:0007669"/>
    <property type="project" value="InterPro"/>
</dbReference>
<evidence type="ECO:0000259" key="2">
    <source>
        <dbReference type="PROSITE" id="PS50011"/>
    </source>
</evidence>
<dbReference type="Pfam" id="PF00069">
    <property type="entry name" value="Pkinase"/>
    <property type="match status" value="1"/>
</dbReference>
<dbReference type="InterPro" id="IPR025676">
    <property type="entry name" value="Clr5_dom"/>
</dbReference>
<dbReference type="GeneID" id="70178142"/>
<reference evidence="3" key="1">
    <citation type="journal article" date="2021" name="Nat. Commun.">
        <title>Genetic determinants of endophytism in the Arabidopsis root mycobiome.</title>
        <authorList>
            <person name="Mesny F."/>
            <person name="Miyauchi S."/>
            <person name="Thiergart T."/>
            <person name="Pickel B."/>
            <person name="Atanasova L."/>
            <person name="Karlsson M."/>
            <person name="Huettel B."/>
            <person name="Barry K.W."/>
            <person name="Haridas S."/>
            <person name="Chen C."/>
            <person name="Bauer D."/>
            <person name="Andreopoulos W."/>
            <person name="Pangilinan J."/>
            <person name="LaButti K."/>
            <person name="Riley R."/>
            <person name="Lipzen A."/>
            <person name="Clum A."/>
            <person name="Drula E."/>
            <person name="Henrissat B."/>
            <person name="Kohler A."/>
            <person name="Grigoriev I.V."/>
            <person name="Martin F.M."/>
            <person name="Hacquard S."/>
        </authorList>
    </citation>
    <scope>NUCLEOTIDE SEQUENCE</scope>
    <source>
        <strain evidence="3">MPI-CAGE-CH-0230</strain>
    </source>
</reference>
<comment type="caution">
    <text evidence="3">The sequence shown here is derived from an EMBL/GenBank/DDBJ whole genome shotgun (WGS) entry which is preliminary data.</text>
</comment>
<evidence type="ECO:0000256" key="1">
    <source>
        <dbReference type="SAM" id="MobiDB-lite"/>
    </source>
</evidence>
<feature type="compositionally biased region" description="Basic and acidic residues" evidence="1">
    <location>
        <begin position="110"/>
        <end position="120"/>
    </location>
</feature>
<dbReference type="PROSITE" id="PS50011">
    <property type="entry name" value="PROTEIN_KINASE_DOM"/>
    <property type="match status" value="1"/>
</dbReference>
<dbReference type="Pfam" id="PF14420">
    <property type="entry name" value="Clr5"/>
    <property type="match status" value="1"/>
</dbReference>
<feature type="region of interest" description="Disordered" evidence="1">
    <location>
        <begin position="227"/>
        <end position="264"/>
    </location>
</feature>
<dbReference type="EMBL" id="JAGTJQ010000008">
    <property type="protein sequence ID" value="KAH7026266.1"/>
    <property type="molecule type" value="Genomic_DNA"/>
</dbReference>
<proteinExistence type="predicted"/>
<dbReference type="PANTHER" id="PTHR24359:SF37">
    <property type="entry name" value="PROTEIN KINASE DOMAIN-CONTAINING PROTEIN"/>
    <property type="match status" value="1"/>
</dbReference>
<keyword evidence="4" id="KW-1185">Reference proteome</keyword>
<dbReference type="InterPro" id="IPR011009">
    <property type="entry name" value="Kinase-like_dom_sf"/>
</dbReference>
<dbReference type="PANTHER" id="PTHR24359">
    <property type="entry name" value="SERINE/THREONINE-PROTEIN KINASE SBK1"/>
    <property type="match status" value="1"/>
</dbReference>
<feature type="region of interest" description="Disordered" evidence="1">
    <location>
        <begin position="149"/>
        <end position="176"/>
    </location>
</feature>
<evidence type="ECO:0000313" key="3">
    <source>
        <dbReference type="EMBL" id="KAH7026266.1"/>
    </source>
</evidence>
<dbReference type="Proteomes" id="UP000756346">
    <property type="component" value="Unassembled WGS sequence"/>
</dbReference>
<feature type="region of interest" description="Disordered" evidence="1">
    <location>
        <begin position="57"/>
        <end position="122"/>
    </location>
</feature>
<feature type="domain" description="Protein kinase" evidence="2">
    <location>
        <begin position="447"/>
        <end position="777"/>
    </location>
</feature>
<dbReference type="OrthoDB" id="4062651at2759"/>
<gene>
    <name evidence="3" type="ORF">B0I36DRAFT_156170</name>
</gene>
<dbReference type="RefSeq" id="XP_046009483.1">
    <property type="nucleotide sequence ID" value="XM_046148596.1"/>
</dbReference>
<organism evidence="3 4">
    <name type="scientific">Microdochium trichocladiopsis</name>
    <dbReference type="NCBI Taxonomy" id="1682393"/>
    <lineage>
        <taxon>Eukaryota</taxon>
        <taxon>Fungi</taxon>
        <taxon>Dikarya</taxon>
        <taxon>Ascomycota</taxon>
        <taxon>Pezizomycotina</taxon>
        <taxon>Sordariomycetes</taxon>
        <taxon>Xylariomycetidae</taxon>
        <taxon>Xylariales</taxon>
        <taxon>Microdochiaceae</taxon>
        <taxon>Microdochium</taxon>
    </lineage>
</organism>
<feature type="compositionally biased region" description="Basic and acidic residues" evidence="1">
    <location>
        <begin position="237"/>
        <end position="247"/>
    </location>
</feature>
<keyword evidence="3" id="KW-0418">Kinase</keyword>
<feature type="compositionally biased region" description="Polar residues" evidence="1">
    <location>
        <begin position="249"/>
        <end position="264"/>
    </location>
</feature>
<dbReference type="AlphaFoldDB" id="A0A9P8Y1D1"/>
<dbReference type="Gene3D" id="1.10.510.10">
    <property type="entry name" value="Transferase(Phosphotransferase) domain 1"/>
    <property type="match status" value="1"/>
</dbReference>
<sequence length="900" mass="101471">MAKSWDTYRNIIVDLYADRTLAEVRQIMQRDYGFDASTRAYRGRLIRWGVRKYNTRRADGSVSGDEDGGGASSLSDADSPLSARQHRGREHGFHSPPQQQQQQQQYHHRSQSDSHARSRDSLQNSTLYSLGYNDDNNIQPPYLYRYVNLDGDTKTGGSGRPPNIANQQPHTKASDLRSQLDIEDDLHGPGSPLRELQQPADNQDYLIPWHLPNETDQDDIYAHSPHASFQAPSTVVVEDRGESDHSARKQGQSSTLSHTISDPDNSSVDAALTDMLISAMALSAMQPHGLFLPLEKLDRIVTYDRVRLKLERVLNRPSSGLAHQICDITILSKTRLTSRKKLFAIMAIIGEVNGMPEIIEEGLFDNDLPFELDTSYGGPPVLAVRRGEQLHHLTFCRDWSVSSHKHFHDRQWALHAPFLKLQQSPINHTKRRGVRHLVLKQRDVLPIISCQTLSHSDFGDVYKVQFHQDHHIFIKSDGSSDSRQRFFALKNVRGADIFQAKRKSLQILADKVSPHLVKLLGSIEHGSENYLILPCAHGNLHKLWEEFPHVPQAGRDVATGRCMASQILGLSKSLRDIHACKLDQRPQSTKSSEAALKYGTHGDIKPSNILWFLPSDPDTPSHGFGLLQLSDFGLSNFSDTPEAIPAKGVTPQYRPPEYEEQVSLVSQKSDVWAFACVLVEILTWYLRGLSGLTQFEESRRRQSYHRIMDNAYFELEVYQELPVKATTHSAVEDHLQSLSELSYCPEFALDLIQYIKAHLLRIKPHNRMSMRHFVPILENWSKRCSDDVAYVTGREQAMIKYRKRTLTMESDKSTYSYGVNSAIASHLGRQGMVDGSTPSQPSRLLPESTPTVSIPQALSQAHVILQEIDAGEQGSSMSLQFRMVAFQSSLTTTLSHIAQP</sequence>